<organism evidence="1">
    <name type="scientific">Triticum aestivum</name>
    <name type="common">Wheat</name>
    <dbReference type="NCBI Taxonomy" id="4565"/>
    <lineage>
        <taxon>Eukaryota</taxon>
        <taxon>Viridiplantae</taxon>
        <taxon>Streptophyta</taxon>
        <taxon>Embryophyta</taxon>
        <taxon>Tracheophyta</taxon>
        <taxon>Spermatophyta</taxon>
        <taxon>Magnoliopsida</taxon>
        <taxon>Liliopsida</taxon>
        <taxon>Poales</taxon>
        <taxon>Poaceae</taxon>
        <taxon>BOP clade</taxon>
        <taxon>Pooideae</taxon>
        <taxon>Triticodae</taxon>
        <taxon>Triticeae</taxon>
        <taxon>Triticinae</taxon>
        <taxon>Triticum</taxon>
    </lineage>
</organism>
<feature type="non-terminal residue" evidence="1">
    <location>
        <position position="35"/>
    </location>
</feature>
<proteinExistence type="predicted"/>
<dbReference type="PIR" id="T06314">
    <property type="entry name" value="T06314"/>
</dbReference>
<name>P11785_WHEAT</name>
<protein>
    <submittedName>
        <fullName evidence="1">Alpha-amylase 2/46</fullName>
    </submittedName>
</protein>
<evidence type="ECO:0000313" key="1">
    <source>
        <dbReference type="EMBL" id="CAA31916.1"/>
    </source>
</evidence>
<dbReference type="AlphaFoldDB" id="P11785"/>
<reference evidence="1" key="1">
    <citation type="journal article" date="1988" name="Mol. Gen. Genet.">
        <title>Sequence heterogeneity and differential expression of the alpha-Amy2 gene family in wheat.</title>
        <authorList>
            <person name="Huttly A.K."/>
            <person name="Martienssen R.A."/>
            <person name="Baulcombe D.C."/>
        </authorList>
    </citation>
    <scope>NUCLEOTIDE SEQUENCE</scope>
</reference>
<dbReference type="EMBL" id="X13579">
    <property type="protein sequence ID" value="CAA31916.1"/>
    <property type="molecule type" value="Genomic_DNA"/>
</dbReference>
<sequence>VRRAGIRPPGPVSGVQLGVVEAERRVVQHDDGQGR</sequence>
<accession>P11785</accession>